<evidence type="ECO:0000313" key="8">
    <source>
        <dbReference type="Proteomes" id="UP000318834"/>
    </source>
</evidence>
<comment type="similarity">
    <text evidence="4">Belongs to the zinc-containing alcohol dehydrogenase family.</text>
</comment>
<dbReference type="InterPro" id="IPR036291">
    <property type="entry name" value="NAD(P)-bd_dom_sf"/>
</dbReference>
<dbReference type="EMBL" id="VBAP01000064">
    <property type="protein sequence ID" value="TMI73837.1"/>
    <property type="molecule type" value="Genomic_DNA"/>
</dbReference>
<dbReference type="GO" id="GO:0008270">
    <property type="term" value="F:zinc ion binding"/>
    <property type="evidence" value="ECO:0007669"/>
    <property type="project" value="InterPro"/>
</dbReference>
<evidence type="ECO:0000256" key="3">
    <source>
        <dbReference type="ARBA" id="ARBA00023002"/>
    </source>
</evidence>
<dbReference type="GO" id="GO:0016491">
    <property type="term" value="F:oxidoreductase activity"/>
    <property type="evidence" value="ECO:0007669"/>
    <property type="project" value="UniProtKB-KW"/>
</dbReference>
<evidence type="ECO:0000256" key="4">
    <source>
        <dbReference type="RuleBase" id="RU361277"/>
    </source>
</evidence>
<evidence type="ECO:0000313" key="7">
    <source>
        <dbReference type="EMBL" id="TMI73837.1"/>
    </source>
</evidence>
<dbReference type="InterPro" id="IPR013149">
    <property type="entry name" value="ADH-like_C"/>
</dbReference>
<keyword evidence="3" id="KW-0560">Oxidoreductase</keyword>
<accession>A0A537IRF0</accession>
<name>A0A537IRF0_9BACT</name>
<comment type="caution">
    <text evidence="7">The sequence shown here is derived from an EMBL/GenBank/DDBJ whole genome shotgun (WGS) entry which is preliminary data.</text>
</comment>
<proteinExistence type="inferred from homology"/>
<evidence type="ECO:0000256" key="2">
    <source>
        <dbReference type="ARBA" id="ARBA00022833"/>
    </source>
</evidence>
<evidence type="ECO:0000256" key="1">
    <source>
        <dbReference type="ARBA" id="ARBA00022723"/>
    </source>
</evidence>
<dbReference type="PANTHER" id="PTHR43401">
    <property type="entry name" value="L-THREONINE 3-DEHYDROGENASE"/>
    <property type="match status" value="1"/>
</dbReference>
<dbReference type="Proteomes" id="UP000318834">
    <property type="component" value="Unassembled WGS sequence"/>
</dbReference>
<keyword evidence="2 4" id="KW-0862">Zinc</keyword>
<keyword evidence="1 4" id="KW-0479">Metal-binding</keyword>
<dbReference type="Gene3D" id="3.40.50.720">
    <property type="entry name" value="NAD(P)-binding Rossmann-like Domain"/>
    <property type="match status" value="1"/>
</dbReference>
<dbReference type="InterPro" id="IPR011032">
    <property type="entry name" value="GroES-like_sf"/>
</dbReference>
<reference evidence="7 8" key="1">
    <citation type="journal article" date="2019" name="Nat. Microbiol.">
        <title>Mediterranean grassland soil C-N compound turnover is dependent on rainfall and depth, and is mediated by genomically divergent microorganisms.</title>
        <authorList>
            <person name="Diamond S."/>
            <person name="Andeer P.F."/>
            <person name="Li Z."/>
            <person name="Crits-Christoph A."/>
            <person name="Burstein D."/>
            <person name="Anantharaman K."/>
            <person name="Lane K.R."/>
            <person name="Thomas B.C."/>
            <person name="Pan C."/>
            <person name="Northen T.R."/>
            <person name="Banfield J.F."/>
        </authorList>
    </citation>
    <scope>NUCLEOTIDE SEQUENCE [LARGE SCALE GENOMIC DNA]</scope>
    <source>
        <strain evidence="7">NP_8</strain>
    </source>
</reference>
<organism evidence="7 8">
    <name type="scientific">Candidatus Segetimicrobium genomatis</name>
    <dbReference type="NCBI Taxonomy" id="2569760"/>
    <lineage>
        <taxon>Bacteria</taxon>
        <taxon>Bacillati</taxon>
        <taxon>Candidatus Sysuimicrobiota</taxon>
        <taxon>Candidatus Sysuimicrobiia</taxon>
        <taxon>Candidatus Sysuimicrobiales</taxon>
        <taxon>Candidatus Segetimicrobiaceae</taxon>
        <taxon>Candidatus Segetimicrobium</taxon>
    </lineage>
</organism>
<feature type="domain" description="Alcohol dehydrogenase-like N-terminal" evidence="6">
    <location>
        <begin position="46"/>
        <end position="176"/>
    </location>
</feature>
<sequence>MKALVFNPTIPRFLATKALSRVSRAAVWGPTSPLQYRDIAEPPLPGEDWVRVGVRLGGICGSDLHTIHLDTSPAMSALTSFPFVLGHENAGTVLEVGRGVPALRPGQRVTVEPALPCVARGVPLCRNCAAGRYNMCLRTTEGHLSPGLMIGACRDTGGSWSAAFVAHHSQVLPVPDGVTDECALMAEPMACAIHPLLASPPPDQSTVLVIGGGVIGQCAIAAVRVIGSGARIIALVKYPFQGEVARRLGADTVVLLRRGDRYFDEVADAVGGRLRQPMIGRRVLIGGADLTIECVGSGRSLDDALRLTAPGGRVILLGLAAVPSGVDWTPVWWKELRVTGSYIYAVEQWQGRAARTMELVLEWMAQGTLRLGHLVTHRFPLHAYREALQTAMGKARSKAFKVVFEPNRK</sequence>
<protein>
    <submittedName>
        <fullName evidence="7">Zinc-binding dehydrogenase</fullName>
    </submittedName>
</protein>
<dbReference type="Pfam" id="PF08240">
    <property type="entry name" value="ADH_N"/>
    <property type="match status" value="1"/>
</dbReference>
<dbReference type="SUPFAM" id="SSF50129">
    <property type="entry name" value="GroES-like"/>
    <property type="match status" value="1"/>
</dbReference>
<gene>
    <name evidence="7" type="ORF">E6H05_08870</name>
</gene>
<dbReference type="AlphaFoldDB" id="A0A537IRF0"/>
<dbReference type="InterPro" id="IPR013154">
    <property type="entry name" value="ADH-like_N"/>
</dbReference>
<dbReference type="SUPFAM" id="SSF51735">
    <property type="entry name" value="NAD(P)-binding Rossmann-fold domains"/>
    <property type="match status" value="1"/>
</dbReference>
<dbReference type="Gene3D" id="3.90.180.10">
    <property type="entry name" value="Medium-chain alcohol dehydrogenases, catalytic domain"/>
    <property type="match status" value="1"/>
</dbReference>
<dbReference type="Pfam" id="PF00107">
    <property type="entry name" value="ADH_zinc_N"/>
    <property type="match status" value="1"/>
</dbReference>
<feature type="domain" description="Alcohol dehydrogenase-like C-terminal" evidence="5">
    <location>
        <begin position="215"/>
        <end position="354"/>
    </location>
</feature>
<dbReference type="PROSITE" id="PS00059">
    <property type="entry name" value="ADH_ZINC"/>
    <property type="match status" value="1"/>
</dbReference>
<dbReference type="InterPro" id="IPR050129">
    <property type="entry name" value="Zn_alcohol_dh"/>
</dbReference>
<dbReference type="InterPro" id="IPR002328">
    <property type="entry name" value="ADH_Zn_CS"/>
</dbReference>
<evidence type="ECO:0000259" key="6">
    <source>
        <dbReference type="Pfam" id="PF08240"/>
    </source>
</evidence>
<dbReference type="PANTHER" id="PTHR43401:SF2">
    <property type="entry name" value="L-THREONINE 3-DEHYDROGENASE"/>
    <property type="match status" value="1"/>
</dbReference>
<comment type="cofactor">
    <cofactor evidence="4">
        <name>Zn(2+)</name>
        <dbReference type="ChEBI" id="CHEBI:29105"/>
    </cofactor>
</comment>
<evidence type="ECO:0000259" key="5">
    <source>
        <dbReference type="Pfam" id="PF00107"/>
    </source>
</evidence>